<dbReference type="Proteomes" id="UP001434883">
    <property type="component" value="Unassembled WGS sequence"/>
</dbReference>
<keyword evidence="2" id="KW-1185">Reference proteome</keyword>
<sequence length="93" mass="10641">MHTFGIPRTAQLRVALYPAIIDRLTKGCVNFGASENSHNFSPAISENPPDFWMNTLSFVVQGSWLRPTRLMENTRKMYSFPMMRSDTTQCVLL</sequence>
<gene>
    <name evidence="1" type="ORF">XENOCAPTIV_005255</name>
</gene>
<name>A0ABV0R700_9TELE</name>
<organism evidence="1 2">
    <name type="scientific">Xenoophorus captivus</name>
    <dbReference type="NCBI Taxonomy" id="1517983"/>
    <lineage>
        <taxon>Eukaryota</taxon>
        <taxon>Metazoa</taxon>
        <taxon>Chordata</taxon>
        <taxon>Craniata</taxon>
        <taxon>Vertebrata</taxon>
        <taxon>Euteleostomi</taxon>
        <taxon>Actinopterygii</taxon>
        <taxon>Neopterygii</taxon>
        <taxon>Teleostei</taxon>
        <taxon>Neoteleostei</taxon>
        <taxon>Acanthomorphata</taxon>
        <taxon>Ovalentaria</taxon>
        <taxon>Atherinomorphae</taxon>
        <taxon>Cyprinodontiformes</taxon>
        <taxon>Goodeidae</taxon>
        <taxon>Xenoophorus</taxon>
    </lineage>
</organism>
<reference evidence="1 2" key="1">
    <citation type="submission" date="2021-06" db="EMBL/GenBank/DDBJ databases">
        <authorList>
            <person name="Palmer J.M."/>
        </authorList>
    </citation>
    <scope>NUCLEOTIDE SEQUENCE [LARGE SCALE GENOMIC DNA]</scope>
    <source>
        <strain evidence="1 2">XC_2019</strain>
        <tissue evidence="1">Muscle</tissue>
    </source>
</reference>
<evidence type="ECO:0000313" key="1">
    <source>
        <dbReference type="EMBL" id="MEQ2203911.1"/>
    </source>
</evidence>
<evidence type="ECO:0000313" key="2">
    <source>
        <dbReference type="Proteomes" id="UP001434883"/>
    </source>
</evidence>
<protein>
    <submittedName>
        <fullName evidence="1">Uncharacterized protein</fullName>
    </submittedName>
</protein>
<dbReference type="EMBL" id="JAHRIN010035177">
    <property type="protein sequence ID" value="MEQ2203911.1"/>
    <property type="molecule type" value="Genomic_DNA"/>
</dbReference>
<comment type="caution">
    <text evidence="1">The sequence shown here is derived from an EMBL/GenBank/DDBJ whole genome shotgun (WGS) entry which is preliminary data.</text>
</comment>
<proteinExistence type="predicted"/>
<accession>A0ABV0R700</accession>